<evidence type="ECO:0000313" key="11">
    <source>
        <dbReference type="EMBL" id="CAH2353821.1"/>
    </source>
</evidence>
<dbReference type="GO" id="GO:0004848">
    <property type="term" value="F:ureidoglycolate hydrolase activity"/>
    <property type="evidence" value="ECO:0007669"/>
    <property type="project" value="InterPro"/>
</dbReference>
<dbReference type="PANTHER" id="PTHR21221:SF1">
    <property type="entry name" value="UREIDOGLYCOLATE LYASE"/>
    <property type="match status" value="1"/>
</dbReference>
<comment type="catalytic activity">
    <reaction evidence="8">
        <text>(S)-ureidoglycolate = urea + glyoxylate</text>
        <dbReference type="Rhea" id="RHEA:11304"/>
        <dbReference type="ChEBI" id="CHEBI:16199"/>
        <dbReference type="ChEBI" id="CHEBI:36655"/>
        <dbReference type="ChEBI" id="CHEBI:57296"/>
        <dbReference type="EC" id="4.3.2.3"/>
    </reaction>
</comment>
<accession>A0A9P0QQU3</accession>
<dbReference type="OrthoDB" id="10266039at2759"/>
<dbReference type="PANTHER" id="PTHR21221">
    <property type="entry name" value="UREIDOGLYCOLATE HYDROLASE"/>
    <property type="match status" value="1"/>
</dbReference>
<evidence type="ECO:0000256" key="10">
    <source>
        <dbReference type="ARBA" id="ARBA00061337"/>
    </source>
</evidence>
<name>A0A9P0QQU3_9ASCO</name>
<dbReference type="AlphaFoldDB" id="A0A9P0QQU3"/>
<evidence type="ECO:0000256" key="7">
    <source>
        <dbReference type="ARBA" id="ARBA00030302"/>
    </source>
</evidence>
<comment type="caution">
    <text evidence="11">The sequence shown here is derived from an EMBL/GenBank/DDBJ whole genome shotgun (WGS) entry which is preliminary data.</text>
</comment>
<comment type="subunit">
    <text evidence="2">Homodimer.</text>
</comment>
<evidence type="ECO:0000256" key="1">
    <source>
        <dbReference type="ARBA" id="ARBA00004780"/>
    </source>
</evidence>
<evidence type="ECO:0000256" key="4">
    <source>
        <dbReference type="ARBA" id="ARBA00019751"/>
    </source>
</evidence>
<dbReference type="Gene3D" id="2.60.120.480">
    <property type="entry name" value="Ureidoglycolate hydrolase"/>
    <property type="match status" value="1"/>
</dbReference>
<evidence type="ECO:0000313" key="12">
    <source>
        <dbReference type="Proteomes" id="UP000837801"/>
    </source>
</evidence>
<evidence type="ECO:0000256" key="9">
    <source>
        <dbReference type="ARBA" id="ARBA00055977"/>
    </source>
</evidence>
<comment type="function">
    <text evidence="9">Catalyzes the catabolism of the allantoin degradation intermediate (S)-ureidoglycolate, generating urea and glyoxylate. Involved in the utilization of allantoin as secondary nitrogen source when primary sources are limiting.</text>
</comment>
<dbReference type="InterPro" id="IPR024060">
    <property type="entry name" value="Ureidoglycolate_lyase_dom_sf"/>
</dbReference>
<evidence type="ECO:0000256" key="2">
    <source>
        <dbReference type="ARBA" id="ARBA00011738"/>
    </source>
</evidence>
<gene>
    <name evidence="11" type="ORF">CLIB1423_12S03664</name>
</gene>
<sequence length="218" mass="23870">MPLKTYEVSSYPSIVAKPLTPESFAKYGGVISADHQIKAVKSSAANYGTAVKMHKVAPIVNNFAKSPSGKPATANWNIFRCSAPKHLIKSSVSSSTDKTYTSKVLERHPFSTQTFIPMGQNLNKISFLVIVAKTDYSTSPDDLPDPSQVEAFICKGNQSITYGAGTWHAPMVVVDENIPYIDFAVFIHENGVDDEDCQECYFNPGYTIEYKVDGASKL</sequence>
<dbReference type="Pfam" id="PF04115">
    <property type="entry name" value="Ureidogly_lyase"/>
    <property type="match status" value="1"/>
</dbReference>
<dbReference type="GO" id="GO:0000256">
    <property type="term" value="P:allantoin catabolic process"/>
    <property type="evidence" value="ECO:0007669"/>
    <property type="project" value="InterPro"/>
</dbReference>
<dbReference type="GO" id="GO:0006144">
    <property type="term" value="P:purine nucleobase metabolic process"/>
    <property type="evidence" value="ECO:0007669"/>
    <property type="project" value="UniProtKB-KW"/>
</dbReference>
<keyword evidence="6 11" id="KW-0456">Lyase</keyword>
<keyword evidence="5" id="KW-0659">Purine metabolism</keyword>
<dbReference type="InterPro" id="IPR047233">
    <property type="entry name" value="UAH_cupin"/>
</dbReference>
<evidence type="ECO:0000256" key="6">
    <source>
        <dbReference type="ARBA" id="ARBA00023239"/>
    </source>
</evidence>
<dbReference type="Proteomes" id="UP000837801">
    <property type="component" value="Unassembled WGS sequence"/>
</dbReference>
<keyword evidence="12" id="KW-1185">Reference proteome</keyword>
<dbReference type="CDD" id="cd20298">
    <property type="entry name" value="cupin_UAH"/>
    <property type="match status" value="1"/>
</dbReference>
<proteinExistence type="inferred from homology"/>
<comment type="pathway">
    <text evidence="1">Nitrogen metabolism; (S)-allantoin degradation.</text>
</comment>
<organism evidence="11 12">
    <name type="scientific">[Candida] railenensis</name>
    <dbReference type="NCBI Taxonomy" id="45579"/>
    <lineage>
        <taxon>Eukaryota</taxon>
        <taxon>Fungi</taxon>
        <taxon>Dikarya</taxon>
        <taxon>Ascomycota</taxon>
        <taxon>Saccharomycotina</taxon>
        <taxon>Pichiomycetes</taxon>
        <taxon>Debaryomycetaceae</taxon>
        <taxon>Kurtzmaniella</taxon>
    </lineage>
</organism>
<protein>
    <recommendedName>
        <fullName evidence="4">Ureidoglycolate lyase</fullName>
        <ecNumber evidence="3">4.3.2.3</ecNumber>
    </recommendedName>
    <alternativeName>
        <fullName evidence="7">Ureidoglycolatase</fullName>
    </alternativeName>
</protein>
<dbReference type="EC" id="4.3.2.3" evidence="3"/>
<dbReference type="InterPro" id="IPR007247">
    <property type="entry name" value="Ureidogly_lyase"/>
</dbReference>
<dbReference type="SUPFAM" id="SSF51182">
    <property type="entry name" value="RmlC-like cupins"/>
    <property type="match status" value="1"/>
</dbReference>
<comment type="similarity">
    <text evidence="10">Belongs to the ureidoglycolate lyase family.</text>
</comment>
<evidence type="ECO:0000256" key="5">
    <source>
        <dbReference type="ARBA" id="ARBA00022631"/>
    </source>
</evidence>
<dbReference type="EMBL" id="CAKXYY010000012">
    <property type="protein sequence ID" value="CAH2353821.1"/>
    <property type="molecule type" value="Genomic_DNA"/>
</dbReference>
<dbReference type="GO" id="GO:0050385">
    <property type="term" value="F:ureidoglycolate lyase activity"/>
    <property type="evidence" value="ECO:0007669"/>
    <property type="project" value="UniProtKB-EC"/>
</dbReference>
<reference evidence="11" key="1">
    <citation type="submission" date="2022-03" db="EMBL/GenBank/DDBJ databases">
        <authorList>
            <person name="Legras J.-L."/>
            <person name="Devillers H."/>
            <person name="Grondin C."/>
        </authorList>
    </citation>
    <scope>NUCLEOTIDE SEQUENCE</scope>
    <source>
        <strain evidence="11">CLIB 1423</strain>
    </source>
</reference>
<dbReference type="FunFam" id="2.60.120.480:FF:000003">
    <property type="entry name" value="Ureidoglycolate hydrolase"/>
    <property type="match status" value="1"/>
</dbReference>
<evidence type="ECO:0000256" key="3">
    <source>
        <dbReference type="ARBA" id="ARBA00012341"/>
    </source>
</evidence>
<dbReference type="InterPro" id="IPR011051">
    <property type="entry name" value="RmlC_Cupin_sf"/>
</dbReference>
<evidence type="ECO:0000256" key="8">
    <source>
        <dbReference type="ARBA" id="ARBA00047684"/>
    </source>
</evidence>